<evidence type="ECO:0000313" key="2">
    <source>
        <dbReference type="Proteomes" id="UP000053690"/>
    </source>
</evidence>
<proteinExistence type="predicted"/>
<organism evidence="1 2">
    <name type="scientific">Ruegeria profundi</name>
    <dbReference type="NCBI Taxonomy" id="1685378"/>
    <lineage>
        <taxon>Bacteria</taxon>
        <taxon>Pseudomonadati</taxon>
        <taxon>Pseudomonadota</taxon>
        <taxon>Alphaproteobacteria</taxon>
        <taxon>Rhodobacterales</taxon>
        <taxon>Roseobacteraceae</taxon>
        <taxon>Ruegeria</taxon>
    </lineage>
</organism>
<protein>
    <submittedName>
        <fullName evidence="1">Uncharacterized protein</fullName>
    </submittedName>
</protein>
<comment type="caution">
    <text evidence="1">The sequence shown here is derived from an EMBL/GenBank/DDBJ whole genome shotgun (WGS) entry which is preliminary data.</text>
</comment>
<gene>
    <name evidence="1" type="ORF">AVO44_15900</name>
</gene>
<dbReference type="STRING" id="1685378.AVO44_15900"/>
<dbReference type="AlphaFoldDB" id="A0A0X3TPW8"/>
<name>A0A0X3TPW8_9RHOB</name>
<sequence length="80" mass="9243">MMTKTIEPVFTDTEDLGFLKMTFAVHDDDLGAWFPVGPPDFRHLTYEEMTDEVIRKIINAKAKRLREDGLDAWDPLENST</sequence>
<evidence type="ECO:0000313" key="1">
    <source>
        <dbReference type="EMBL" id="KUJ77805.1"/>
    </source>
</evidence>
<dbReference type="Proteomes" id="UP000053690">
    <property type="component" value="Unassembled WGS sequence"/>
</dbReference>
<reference evidence="2" key="1">
    <citation type="submission" date="2015-12" db="EMBL/GenBank/DDBJ databases">
        <authorList>
            <person name="Zhang G."/>
            <person name="Stingl U."/>
        </authorList>
    </citation>
    <scope>NUCLEOTIDE SEQUENCE [LARGE SCALE GENOMIC DNA]</scope>
    <source>
        <strain evidence="2">ZGT108</strain>
    </source>
</reference>
<dbReference type="EMBL" id="LQBP01000008">
    <property type="protein sequence ID" value="KUJ77805.1"/>
    <property type="molecule type" value="Genomic_DNA"/>
</dbReference>
<keyword evidence="2" id="KW-1185">Reference proteome</keyword>
<accession>A0A0X3TPW8</accession>